<evidence type="ECO:0000313" key="3">
    <source>
        <dbReference type="Proteomes" id="UP001202328"/>
    </source>
</evidence>
<proteinExistence type="predicted"/>
<evidence type="ECO:0000256" key="1">
    <source>
        <dbReference type="SAM" id="MobiDB-lite"/>
    </source>
</evidence>
<feature type="non-terminal residue" evidence="2">
    <location>
        <position position="229"/>
    </location>
</feature>
<evidence type="ECO:0000313" key="2">
    <source>
        <dbReference type="EMBL" id="KAI3926124.1"/>
    </source>
</evidence>
<gene>
    <name evidence="2" type="ORF">MKW98_028260</name>
</gene>
<organism evidence="2 3">
    <name type="scientific">Papaver atlanticum</name>
    <dbReference type="NCBI Taxonomy" id="357466"/>
    <lineage>
        <taxon>Eukaryota</taxon>
        <taxon>Viridiplantae</taxon>
        <taxon>Streptophyta</taxon>
        <taxon>Embryophyta</taxon>
        <taxon>Tracheophyta</taxon>
        <taxon>Spermatophyta</taxon>
        <taxon>Magnoliopsida</taxon>
        <taxon>Ranunculales</taxon>
        <taxon>Papaveraceae</taxon>
        <taxon>Papaveroideae</taxon>
        <taxon>Papaver</taxon>
    </lineage>
</organism>
<reference evidence="2" key="1">
    <citation type="submission" date="2022-04" db="EMBL/GenBank/DDBJ databases">
        <title>A functionally conserved STORR gene fusion in Papaver species that diverged 16.8 million years ago.</title>
        <authorList>
            <person name="Catania T."/>
        </authorList>
    </citation>
    <scope>NUCLEOTIDE SEQUENCE</scope>
    <source>
        <strain evidence="2">S-188037</strain>
    </source>
</reference>
<dbReference type="EMBL" id="JAJJMB010008071">
    <property type="protein sequence ID" value="KAI3926124.1"/>
    <property type="molecule type" value="Genomic_DNA"/>
</dbReference>
<comment type="caution">
    <text evidence="2">The sequence shown here is derived from an EMBL/GenBank/DDBJ whole genome shotgun (WGS) entry which is preliminary data.</text>
</comment>
<keyword evidence="3" id="KW-1185">Reference proteome</keyword>
<name>A0AAD4XKB6_9MAGN</name>
<dbReference type="Proteomes" id="UP001202328">
    <property type="component" value="Unassembled WGS sequence"/>
</dbReference>
<dbReference type="AlphaFoldDB" id="A0AAD4XKB6"/>
<protein>
    <submittedName>
        <fullName evidence="2">Uncharacterized protein</fullName>
    </submittedName>
</protein>
<accession>A0AAD4XKB6</accession>
<feature type="region of interest" description="Disordered" evidence="1">
    <location>
        <begin position="59"/>
        <end position="80"/>
    </location>
</feature>
<sequence>KVKDPDTLNLHRYFLDLTVNRKAVSESKVKKKHLLTQKGEKRKVRVLKQEKPVMRWITEDVTPPNLPPSQPPSLHLDANPPSDIMPEASSSMSSLIGKKMALISISSPSTNSTPKRSYQQISEDTEMAVDQSSSPPLKIIKQSTGGIIQCWWHIVCGCNVRYRIDNTKSMIFRISAGETIIEVPFSKDFVHFDCPCGYRVELTTNVRRPVKKTKKKAVKRYKSKPIRHL</sequence>